<dbReference type="GO" id="GO:0008289">
    <property type="term" value="F:lipid binding"/>
    <property type="evidence" value="ECO:0007669"/>
    <property type="project" value="UniProtKB-KW"/>
</dbReference>
<evidence type="ECO:0000256" key="5">
    <source>
        <dbReference type="ARBA" id="ARBA00023121"/>
    </source>
</evidence>
<evidence type="ECO:0000256" key="1">
    <source>
        <dbReference type="ARBA" id="ARBA00003211"/>
    </source>
</evidence>
<dbReference type="Pfam" id="PF00234">
    <property type="entry name" value="Tryp_alpha_amyl"/>
    <property type="match status" value="1"/>
</dbReference>
<sequence>MVGLKYSTIVVFVMAVVVVIMMDHTAQAQVCSTQLGNLNVCAPFVVPGASVPHPTSECCVALGALNHDCICNTMRIASQLPSLCNIPAVPCAAN</sequence>
<evidence type="ECO:0000313" key="9">
    <source>
        <dbReference type="EMBL" id="KAF4400781.1"/>
    </source>
</evidence>
<evidence type="ECO:0000313" key="10">
    <source>
        <dbReference type="Proteomes" id="UP000583929"/>
    </source>
</evidence>
<accession>A0A803PS08</accession>
<dbReference type="EMBL" id="JAATIQ010000015">
    <property type="protein sequence ID" value="KAF4400781.1"/>
    <property type="molecule type" value="Genomic_DNA"/>
</dbReference>
<protein>
    <recommendedName>
        <fullName evidence="8">Bifunctional inhibitor/plant lipid transfer protein/seed storage helical domain-containing protein</fullName>
    </recommendedName>
</protein>
<organism evidence="9 10">
    <name type="scientific">Cannabis sativa</name>
    <name type="common">Hemp</name>
    <name type="synonym">Marijuana</name>
    <dbReference type="NCBI Taxonomy" id="3483"/>
    <lineage>
        <taxon>Eukaryota</taxon>
        <taxon>Viridiplantae</taxon>
        <taxon>Streptophyta</taxon>
        <taxon>Embryophyta</taxon>
        <taxon>Tracheophyta</taxon>
        <taxon>Spermatophyta</taxon>
        <taxon>Magnoliopsida</taxon>
        <taxon>eudicotyledons</taxon>
        <taxon>Gunneridae</taxon>
        <taxon>Pentapetalae</taxon>
        <taxon>rosids</taxon>
        <taxon>fabids</taxon>
        <taxon>Rosales</taxon>
        <taxon>Cannabaceae</taxon>
        <taxon>Cannabis</taxon>
    </lineage>
</organism>
<dbReference type="PANTHER" id="PTHR35501">
    <property type="entry name" value="PROTEIN YY1"/>
    <property type="match status" value="1"/>
</dbReference>
<comment type="subcellular location">
    <subcellularLocation>
        <location evidence="2">Secreted</location>
    </subcellularLocation>
</comment>
<feature type="chain" id="PRO_5043239234" description="Bifunctional inhibitor/plant lipid transfer protein/seed storage helical domain-containing protein" evidence="7">
    <location>
        <begin position="29"/>
        <end position="94"/>
    </location>
</feature>
<evidence type="ECO:0000256" key="6">
    <source>
        <dbReference type="ARBA" id="ARBA00038300"/>
    </source>
</evidence>
<comment type="similarity">
    <text evidence="6">Belongs to the A9/FIL1 family.</text>
</comment>
<gene>
    <name evidence="9" type="ORF">G4B88_001336</name>
</gene>
<dbReference type="PANTHER" id="PTHR35501:SF3">
    <property type="entry name" value="PROTEIN YY1"/>
    <property type="match status" value="1"/>
</dbReference>
<dbReference type="InterPro" id="IPR036312">
    <property type="entry name" value="Bifun_inhib/LTP/seed_sf"/>
</dbReference>
<dbReference type="GO" id="GO:0005576">
    <property type="term" value="C:extracellular region"/>
    <property type="evidence" value="ECO:0007669"/>
    <property type="project" value="UniProtKB-SubCell"/>
</dbReference>
<dbReference type="AlphaFoldDB" id="A0A7J6I155"/>
<dbReference type="OrthoDB" id="1873458at2759"/>
<dbReference type="SUPFAM" id="SSF47699">
    <property type="entry name" value="Bifunctional inhibitor/lipid-transfer protein/seed storage 2S albumin"/>
    <property type="match status" value="1"/>
</dbReference>
<keyword evidence="3" id="KW-0813">Transport</keyword>
<dbReference type="Gene3D" id="1.10.110.10">
    <property type="entry name" value="Plant lipid-transfer and hydrophobic proteins"/>
    <property type="match status" value="1"/>
</dbReference>
<reference evidence="9 10" key="1">
    <citation type="journal article" date="2020" name="bioRxiv">
        <title>Sequence and annotation of 42 cannabis genomes reveals extensive copy number variation in cannabinoid synthesis and pathogen resistance genes.</title>
        <authorList>
            <person name="Mckernan K.J."/>
            <person name="Helbert Y."/>
            <person name="Kane L.T."/>
            <person name="Ebling H."/>
            <person name="Zhang L."/>
            <person name="Liu B."/>
            <person name="Eaton Z."/>
            <person name="Mclaughlin S."/>
            <person name="Kingan S."/>
            <person name="Baybayan P."/>
            <person name="Concepcion G."/>
            <person name="Jordan M."/>
            <person name="Riva A."/>
            <person name="Barbazuk W."/>
            <person name="Harkins T."/>
        </authorList>
    </citation>
    <scope>NUCLEOTIDE SEQUENCE [LARGE SCALE GENOMIC DNA]</scope>
    <source>
        <strain evidence="10">cv. Jamaican Lion 4</strain>
        <tissue evidence="9">Leaf</tissue>
    </source>
</reference>
<comment type="caution">
    <text evidence="9">The sequence shown here is derived from an EMBL/GenBank/DDBJ whole genome shotgun (WGS) entry which is preliminary data.</text>
</comment>
<dbReference type="Proteomes" id="UP000583929">
    <property type="component" value="Unassembled WGS sequence"/>
</dbReference>
<feature type="signal peptide" evidence="7">
    <location>
        <begin position="1"/>
        <end position="28"/>
    </location>
</feature>
<keyword evidence="10" id="KW-1185">Reference proteome</keyword>
<evidence type="ECO:0000256" key="7">
    <source>
        <dbReference type="SAM" id="SignalP"/>
    </source>
</evidence>
<evidence type="ECO:0000256" key="3">
    <source>
        <dbReference type="ARBA" id="ARBA00022448"/>
    </source>
</evidence>
<keyword evidence="7" id="KW-0732">Signal</keyword>
<comment type="function">
    <text evidence="1">Plant non-specific lipid-transfer proteins transfer phospholipids as well as galactolipids across membranes. May play a role in wax or cutin deposition in the cell walls of expanding epidermal cells and certain secretory tissues.</text>
</comment>
<keyword evidence="5" id="KW-0446">Lipid-binding</keyword>
<evidence type="ECO:0000256" key="2">
    <source>
        <dbReference type="ARBA" id="ARBA00004613"/>
    </source>
</evidence>
<feature type="domain" description="Bifunctional inhibitor/plant lipid transfer protein/seed storage helical" evidence="8">
    <location>
        <begin position="31"/>
        <end position="91"/>
    </location>
</feature>
<evidence type="ECO:0000256" key="4">
    <source>
        <dbReference type="ARBA" id="ARBA00022525"/>
    </source>
</evidence>
<dbReference type="InterPro" id="IPR016140">
    <property type="entry name" value="Bifunc_inhib/LTP/seed_store"/>
</dbReference>
<dbReference type="SMART" id="SM00499">
    <property type="entry name" value="AAI"/>
    <property type="match status" value="1"/>
</dbReference>
<name>A0A7J6I155_CANSA</name>
<dbReference type="OMA" id="QSVDHDC"/>
<evidence type="ECO:0000259" key="8">
    <source>
        <dbReference type="SMART" id="SM00499"/>
    </source>
</evidence>
<keyword evidence="4" id="KW-0964">Secreted</keyword>
<accession>A0A7J6I155</accession>
<proteinExistence type="inferred from homology"/>